<evidence type="ECO:0000313" key="2">
    <source>
        <dbReference type="EMBL" id="CCC46885.1"/>
    </source>
</evidence>
<feature type="compositionally biased region" description="Polar residues" evidence="1">
    <location>
        <begin position="27"/>
        <end position="41"/>
    </location>
</feature>
<gene>
    <name evidence="2" type="ORF">TVY486_0300780</name>
</gene>
<proteinExistence type="predicted"/>
<feature type="region of interest" description="Disordered" evidence="1">
    <location>
        <begin position="1"/>
        <end position="41"/>
    </location>
</feature>
<dbReference type="EMBL" id="HE573019">
    <property type="protein sequence ID" value="CCC46885.1"/>
    <property type="molecule type" value="Genomic_DNA"/>
</dbReference>
<name>G0TSF8_TRYVY</name>
<dbReference type="AlphaFoldDB" id="G0TSF8"/>
<evidence type="ECO:0000256" key="1">
    <source>
        <dbReference type="SAM" id="MobiDB-lite"/>
    </source>
</evidence>
<accession>G0TSF8</accession>
<reference evidence="2" key="1">
    <citation type="journal article" date="2012" name="Proc. Natl. Acad. Sci. U.S.A.">
        <title>Antigenic diversity is generated by distinct evolutionary mechanisms in African trypanosome species.</title>
        <authorList>
            <person name="Jackson A.P."/>
            <person name="Berry A."/>
            <person name="Aslett M."/>
            <person name="Allison H.C."/>
            <person name="Burton P."/>
            <person name="Vavrova-Anderson J."/>
            <person name="Brown R."/>
            <person name="Browne H."/>
            <person name="Corton N."/>
            <person name="Hauser H."/>
            <person name="Gamble J."/>
            <person name="Gilderthorp R."/>
            <person name="Marcello L."/>
            <person name="McQuillan J."/>
            <person name="Otto T.D."/>
            <person name="Quail M.A."/>
            <person name="Sanders M.J."/>
            <person name="van Tonder A."/>
            <person name="Ginger M.L."/>
            <person name="Field M.C."/>
            <person name="Barry J.D."/>
            <person name="Hertz-Fowler C."/>
            <person name="Berriman M."/>
        </authorList>
    </citation>
    <scope>NUCLEOTIDE SEQUENCE</scope>
    <source>
        <strain evidence="2">Y486</strain>
    </source>
</reference>
<protein>
    <submittedName>
        <fullName evidence="2">Uncharacterized protein</fullName>
    </submittedName>
</protein>
<organism evidence="2">
    <name type="scientific">Trypanosoma vivax (strain Y486)</name>
    <dbReference type="NCBI Taxonomy" id="1055687"/>
    <lineage>
        <taxon>Eukaryota</taxon>
        <taxon>Discoba</taxon>
        <taxon>Euglenozoa</taxon>
        <taxon>Kinetoplastea</taxon>
        <taxon>Metakinetoplastina</taxon>
        <taxon>Trypanosomatida</taxon>
        <taxon>Trypanosomatidae</taxon>
        <taxon>Trypanosoma</taxon>
        <taxon>Duttonella</taxon>
    </lineage>
</organism>
<sequence>MVLPGTPSPLVERKSRQQRGSEVVDGNTPTRTLMCHSPNSTRTSQQTIVVVVTNRECEMPTPHTCPHYWLCESCVWCRNTLTLVLSPSLPLPLSLYLYLSVYV</sequence>